<dbReference type="SUPFAM" id="SSF55804">
    <property type="entry name" value="Phoshotransferase/anion transport protein"/>
    <property type="match status" value="1"/>
</dbReference>
<reference evidence="9 10" key="1">
    <citation type="submission" date="2019-10" db="EMBL/GenBank/DDBJ databases">
        <authorList>
            <person name="Karimi E."/>
        </authorList>
    </citation>
    <scope>NUCLEOTIDE SEQUENCE [LARGE SCALE GENOMIC DNA]</scope>
    <source>
        <strain evidence="9">Bacillus sp. 348</strain>
    </source>
</reference>
<dbReference type="AlphaFoldDB" id="A0A653XWD9"/>
<dbReference type="Proteomes" id="UP000433089">
    <property type="component" value="Unassembled WGS sequence"/>
</dbReference>
<evidence type="ECO:0000259" key="8">
    <source>
        <dbReference type="PROSITE" id="PS51372"/>
    </source>
</evidence>
<dbReference type="PANTHER" id="PTHR30185">
    <property type="entry name" value="CRYPTIC BETA-GLUCOSIDE BGL OPERON ANTITERMINATOR"/>
    <property type="match status" value="1"/>
</dbReference>
<dbReference type="InterPro" id="IPR016152">
    <property type="entry name" value="PTrfase/Anion_transptr"/>
</dbReference>
<evidence type="ECO:0000256" key="1">
    <source>
        <dbReference type="ARBA" id="ARBA00022679"/>
    </source>
</evidence>
<dbReference type="SUPFAM" id="SSF63520">
    <property type="entry name" value="PTS-regulatory domain, PRD"/>
    <property type="match status" value="2"/>
</dbReference>
<evidence type="ECO:0000259" key="6">
    <source>
        <dbReference type="PROSITE" id="PS51094"/>
    </source>
</evidence>
<dbReference type="PROSITE" id="PS51372">
    <property type="entry name" value="PRD_2"/>
    <property type="match status" value="2"/>
</dbReference>
<dbReference type="Pfam" id="PF00874">
    <property type="entry name" value="PRD"/>
    <property type="match status" value="2"/>
</dbReference>
<dbReference type="Pfam" id="PF08279">
    <property type="entry name" value="HTH_11"/>
    <property type="match status" value="1"/>
</dbReference>
<feature type="domain" description="PTS EIIB type-2" evidence="7">
    <location>
        <begin position="406"/>
        <end position="497"/>
    </location>
</feature>
<dbReference type="InterPro" id="IPR050661">
    <property type="entry name" value="BglG_antiterminators"/>
</dbReference>
<dbReference type="EMBL" id="CABWLH010000010">
    <property type="protein sequence ID" value="VXC34102.1"/>
    <property type="molecule type" value="Genomic_DNA"/>
</dbReference>
<dbReference type="Pfam" id="PF00359">
    <property type="entry name" value="PTS_EIIA_2"/>
    <property type="match status" value="1"/>
</dbReference>
<dbReference type="Pfam" id="PF05043">
    <property type="entry name" value="Mga"/>
    <property type="match status" value="1"/>
</dbReference>
<dbReference type="GO" id="GO:0006355">
    <property type="term" value="P:regulation of DNA-templated transcription"/>
    <property type="evidence" value="ECO:0007669"/>
    <property type="project" value="InterPro"/>
</dbReference>
<dbReference type="CDD" id="cd00211">
    <property type="entry name" value="PTS_IIA_fru"/>
    <property type="match status" value="1"/>
</dbReference>
<keyword evidence="2" id="KW-0677">Repeat</keyword>
<sequence length="652" mass="74908">MLSLRQEELLRRLMQAEQELTGEEIARLIGVTSRTVRTDMKALKSILEAHGATLHMKRGAGYTLTVEDYGAFRTFLKNSMRERNEKKNQVIPDQPEDRISYLLRRLLLSEDYMKLDELAEELFVSESTVKNDLKAVKHIFSLHGLSVAHRPKYGLRLTGDEMKLRYCLAEHVFQQEHPNPALLPEETYQLIQDMVRSRTKASGLHVSEIGLSNLVTHIAIACKRIEEKKLVMMPEGELKDIQTQPAFQVARQMAEDMRHVLGIDFPLSEMAYIAIHLMGAKMMAYGETGHTLFHMLDEEHFRLTHQLLGYVEEHMSLDIQTDKELIVGLSLHLRSAIHRFRYDMNIRNPYLSDIKRHYPIAFEAGVYMGRWLKEKENVEIHEDEIGYLALHIGAAIERTKTQTVRKKCLIVCATGVASSQLLLHKLKAAFSERLEIAGTASVSDLLSYDLRSIDLIISTIPLQNTLPVPVIDVHTILSEDDMSRLKRFVQGSQEMGVLRYISPNMTFFQQDLQTREEVLQFFVNVLQEQNRIPDDFEQLLLEREEVSPTSFGHLVAIPHPIKPATDDTFCAICTLRKPVLWGEERVQVVCLLSIQKTYQKELQSLYQFLVRLTEQKEVVEQIIKAASFEELTAALHVLEQPDEKKGHPFPHL</sequence>
<dbReference type="InterPro" id="IPR013011">
    <property type="entry name" value="PTS_EIIB_2"/>
</dbReference>
<dbReference type="PANTHER" id="PTHR30185:SF13">
    <property type="entry name" value="LICABCH OPERON REGULATOR-RELATED"/>
    <property type="match status" value="1"/>
</dbReference>
<evidence type="ECO:0000256" key="2">
    <source>
        <dbReference type="ARBA" id="ARBA00022737"/>
    </source>
</evidence>
<dbReference type="PROSITE" id="PS51099">
    <property type="entry name" value="PTS_EIIB_TYPE_2"/>
    <property type="match status" value="1"/>
</dbReference>
<dbReference type="PROSITE" id="PS51094">
    <property type="entry name" value="PTS_EIIA_TYPE_2"/>
    <property type="match status" value="1"/>
</dbReference>
<evidence type="ECO:0000256" key="5">
    <source>
        <dbReference type="ARBA" id="ARBA00023163"/>
    </source>
</evidence>
<dbReference type="SUPFAM" id="SSF52794">
    <property type="entry name" value="PTS system IIB component-like"/>
    <property type="match status" value="1"/>
</dbReference>
<dbReference type="InterPro" id="IPR036390">
    <property type="entry name" value="WH_DNA-bd_sf"/>
</dbReference>
<keyword evidence="3" id="KW-0805">Transcription regulation</keyword>
<evidence type="ECO:0000256" key="4">
    <source>
        <dbReference type="ARBA" id="ARBA00023159"/>
    </source>
</evidence>
<evidence type="ECO:0000313" key="10">
    <source>
        <dbReference type="Proteomes" id="UP000433089"/>
    </source>
</evidence>
<protein>
    <submittedName>
        <fullName evidence="9">Transcriptional activator of the lichenan operon</fullName>
    </submittedName>
</protein>
<dbReference type="GO" id="GO:0008982">
    <property type="term" value="F:protein-N(PI)-phosphohistidine-sugar phosphotransferase activity"/>
    <property type="evidence" value="ECO:0007669"/>
    <property type="project" value="InterPro"/>
</dbReference>
<dbReference type="Gene3D" id="3.40.50.2300">
    <property type="match status" value="1"/>
</dbReference>
<dbReference type="Gene3D" id="3.40.930.10">
    <property type="entry name" value="Mannitol-specific EII, Chain A"/>
    <property type="match status" value="1"/>
</dbReference>
<dbReference type="Gene3D" id="1.10.10.10">
    <property type="entry name" value="Winged helix-like DNA-binding domain superfamily/Winged helix DNA-binding domain"/>
    <property type="match status" value="2"/>
</dbReference>
<name>A0A653XWD9_BACAB</name>
<evidence type="ECO:0000259" key="7">
    <source>
        <dbReference type="PROSITE" id="PS51099"/>
    </source>
</evidence>
<gene>
    <name evidence="9" type="primary">licR</name>
    <name evidence="9" type="ORF">BACI348_50925</name>
</gene>
<keyword evidence="5" id="KW-0804">Transcription</keyword>
<keyword evidence="1" id="KW-0808">Transferase</keyword>
<dbReference type="InterPro" id="IPR007737">
    <property type="entry name" value="Mga_HTH"/>
</dbReference>
<dbReference type="InterPro" id="IPR036095">
    <property type="entry name" value="PTS_EIIB-like_sf"/>
</dbReference>
<dbReference type="Gene3D" id="1.10.1790.10">
    <property type="entry name" value="PRD domain"/>
    <property type="match status" value="2"/>
</dbReference>
<feature type="domain" description="PRD" evidence="8">
    <location>
        <begin position="182"/>
        <end position="287"/>
    </location>
</feature>
<dbReference type="SUPFAM" id="SSF46785">
    <property type="entry name" value="Winged helix' DNA-binding domain"/>
    <property type="match status" value="2"/>
</dbReference>
<dbReference type="CDD" id="cd05568">
    <property type="entry name" value="PTS_IIB_bgl_like"/>
    <property type="match status" value="1"/>
</dbReference>
<dbReference type="Pfam" id="PF02302">
    <property type="entry name" value="PTS_IIB"/>
    <property type="match status" value="1"/>
</dbReference>
<accession>A0A653XWD9</accession>
<dbReference type="InterPro" id="IPR011608">
    <property type="entry name" value="PRD"/>
</dbReference>
<evidence type="ECO:0000313" key="9">
    <source>
        <dbReference type="EMBL" id="VXC34102.1"/>
    </source>
</evidence>
<feature type="domain" description="PTS EIIA type-2" evidence="6">
    <location>
        <begin position="499"/>
        <end position="641"/>
    </location>
</feature>
<dbReference type="InterPro" id="IPR013196">
    <property type="entry name" value="HTH_11"/>
</dbReference>
<dbReference type="InterPro" id="IPR036634">
    <property type="entry name" value="PRD_sf"/>
</dbReference>
<evidence type="ECO:0000256" key="3">
    <source>
        <dbReference type="ARBA" id="ARBA00023015"/>
    </source>
</evidence>
<dbReference type="InterPro" id="IPR002178">
    <property type="entry name" value="PTS_EIIA_type-2_dom"/>
</dbReference>
<dbReference type="InterPro" id="IPR036388">
    <property type="entry name" value="WH-like_DNA-bd_sf"/>
</dbReference>
<dbReference type="RefSeq" id="WP_045033756.1">
    <property type="nucleotide sequence ID" value="NZ_JAHHXQ010000001.1"/>
</dbReference>
<organism evidence="9 10">
    <name type="scientific">Bacillus altitudinis</name>
    <dbReference type="NCBI Taxonomy" id="293387"/>
    <lineage>
        <taxon>Bacteria</taxon>
        <taxon>Bacillati</taxon>
        <taxon>Bacillota</taxon>
        <taxon>Bacilli</taxon>
        <taxon>Bacillales</taxon>
        <taxon>Bacillaceae</taxon>
        <taxon>Bacillus</taxon>
    </lineage>
</organism>
<dbReference type="GO" id="GO:0009401">
    <property type="term" value="P:phosphoenolpyruvate-dependent sugar phosphotransferase system"/>
    <property type="evidence" value="ECO:0007669"/>
    <property type="project" value="InterPro"/>
</dbReference>
<dbReference type="InterPro" id="IPR003501">
    <property type="entry name" value="PTS_EIIB_2/3"/>
</dbReference>
<keyword evidence="4" id="KW-0010">Activator</keyword>
<feature type="domain" description="PRD" evidence="8">
    <location>
        <begin position="295"/>
        <end position="402"/>
    </location>
</feature>
<proteinExistence type="predicted"/>